<feature type="compositionally biased region" description="Polar residues" evidence="1">
    <location>
        <begin position="1"/>
        <end position="36"/>
    </location>
</feature>
<evidence type="ECO:0000256" key="1">
    <source>
        <dbReference type="SAM" id="MobiDB-lite"/>
    </source>
</evidence>
<dbReference type="EMBL" id="LAZR01005908">
    <property type="protein sequence ID" value="KKM96228.1"/>
    <property type="molecule type" value="Genomic_DNA"/>
</dbReference>
<dbReference type="AlphaFoldDB" id="A0A0F9LS61"/>
<comment type="caution">
    <text evidence="2">The sequence shown here is derived from an EMBL/GenBank/DDBJ whole genome shotgun (WGS) entry which is preliminary data.</text>
</comment>
<organism evidence="2">
    <name type="scientific">marine sediment metagenome</name>
    <dbReference type="NCBI Taxonomy" id="412755"/>
    <lineage>
        <taxon>unclassified sequences</taxon>
        <taxon>metagenomes</taxon>
        <taxon>ecological metagenomes</taxon>
    </lineage>
</organism>
<feature type="region of interest" description="Disordered" evidence="1">
    <location>
        <begin position="1"/>
        <end position="79"/>
    </location>
</feature>
<accession>A0A0F9LS61</accession>
<proteinExistence type="predicted"/>
<reference evidence="2" key="1">
    <citation type="journal article" date="2015" name="Nature">
        <title>Complex archaea that bridge the gap between prokaryotes and eukaryotes.</title>
        <authorList>
            <person name="Spang A."/>
            <person name="Saw J.H."/>
            <person name="Jorgensen S.L."/>
            <person name="Zaremba-Niedzwiedzka K."/>
            <person name="Martijn J."/>
            <person name="Lind A.E."/>
            <person name="van Eijk R."/>
            <person name="Schleper C."/>
            <person name="Guy L."/>
            <person name="Ettema T.J."/>
        </authorList>
    </citation>
    <scope>NUCLEOTIDE SEQUENCE</scope>
</reference>
<name>A0A0F9LS61_9ZZZZ</name>
<protein>
    <submittedName>
        <fullName evidence="2">Uncharacterized protein</fullName>
    </submittedName>
</protein>
<sequence>MTGTHSEYTSTGTVFAGTVSSMDRTETALPTISGPTSLRPIPATRHTFSETPRSSRETVAEDNLAQLDDCPPLGSGLGRPINRTYSETVVGVVFAVPQPVSQHA</sequence>
<gene>
    <name evidence="2" type="ORF">LCGC14_1180280</name>
</gene>
<evidence type="ECO:0000313" key="2">
    <source>
        <dbReference type="EMBL" id="KKM96228.1"/>
    </source>
</evidence>